<evidence type="ECO:0008006" key="3">
    <source>
        <dbReference type="Google" id="ProtNLM"/>
    </source>
</evidence>
<organism evidence="1 2">
    <name type="scientific">Desulfosporosinus metallidurans</name>
    <dbReference type="NCBI Taxonomy" id="1888891"/>
    <lineage>
        <taxon>Bacteria</taxon>
        <taxon>Bacillati</taxon>
        <taxon>Bacillota</taxon>
        <taxon>Clostridia</taxon>
        <taxon>Eubacteriales</taxon>
        <taxon>Desulfitobacteriaceae</taxon>
        <taxon>Desulfosporosinus</taxon>
    </lineage>
</organism>
<evidence type="ECO:0000313" key="1">
    <source>
        <dbReference type="EMBL" id="OLN32944.1"/>
    </source>
</evidence>
<dbReference type="RefSeq" id="WP_207649603.1">
    <property type="nucleotide sequence ID" value="NZ_MLBF01000005.1"/>
</dbReference>
<protein>
    <recommendedName>
        <fullName evidence="3">Arsenical resistance operon trans-acting repressor ArsD</fullName>
    </recommendedName>
</protein>
<gene>
    <name evidence="1" type="ORF">DSOL_1055</name>
</gene>
<comment type="caution">
    <text evidence="1">The sequence shown here is derived from an EMBL/GenBank/DDBJ whole genome shotgun (WGS) entry which is preliminary data.</text>
</comment>
<dbReference type="AlphaFoldDB" id="A0A1Q8R016"/>
<reference evidence="1 2" key="1">
    <citation type="submission" date="2016-09" db="EMBL/GenBank/DDBJ databases">
        <title>Complete genome of Desulfosporosinus sp. OL.</title>
        <authorList>
            <person name="Mardanov A."/>
            <person name="Beletsky A."/>
            <person name="Panova A."/>
            <person name="Karnachuk O."/>
            <person name="Ravin N."/>
        </authorList>
    </citation>
    <scope>NUCLEOTIDE SEQUENCE [LARGE SCALE GENOMIC DNA]</scope>
    <source>
        <strain evidence="1 2">OL</strain>
    </source>
</reference>
<keyword evidence="2" id="KW-1185">Reference proteome</keyword>
<dbReference type="EMBL" id="MLBF01000005">
    <property type="protein sequence ID" value="OLN32944.1"/>
    <property type="molecule type" value="Genomic_DNA"/>
</dbReference>
<accession>A0A1Q8R016</accession>
<name>A0A1Q8R016_9FIRM</name>
<sequence length="108" mass="11809">MVQVDVFGIREEAPAGSCSCGGACGSATEKTMGEMYEDLVRFCQESDLATDVQLQFIDVIEDDLKGFDTPHTMFKNGFALPLVAVNGVVRFYGGISHSMIYDEVRKVC</sequence>
<evidence type="ECO:0000313" key="2">
    <source>
        <dbReference type="Proteomes" id="UP000186102"/>
    </source>
</evidence>
<dbReference type="Proteomes" id="UP000186102">
    <property type="component" value="Unassembled WGS sequence"/>
</dbReference>
<dbReference type="STRING" id="1888891.DSOL_1055"/>
<proteinExistence type="predicted"/>